<proteinExistence type="inferred from homology"/>
<dbReference type="AlphaFoldDB" id="Q6CMP3"/>
<dbReference type="eggNOG" id="KOG0752">
    <property type="taxonomic scope" value="Eukaryota"/>
</dbReference>
<dbReference type="EMBL" id="CR382125">
    <property type="protein sequence ID" value="CAG99883.1"/>
    <property type="molecule type" value="Genomic_DNA"/>
</dbReference>
<dbReference type="PaxDb" id="284590-Q6CMP3"/>
<dbReference type="HOGENOM" id="CLU_015166_10_0_1"/>
<dbReference type="Proteomes" id="UP000000598">
    <property type="component" value="Chromosome E"/>
</dbReference>
<evidence type="ECO:0000256" key="5">
    <source>
        <dbReference type="ARBA" id="ARBA00022737"/>
    </source>
</evidence>
<keyword evidence="4 10" id="KW-0812">Transmembrane</keyword>
<keyword evidence="3 11" id="KW-0813">Transport</keyword>
<dbReference type="InterPro" id="IPR002067">
    <property type="entry name" value="MCP"/>
</dbReference>
<dbReference type="Gene3D" id="1.50.40.10">
    <property type="entry name" value="Mitochondrial carrier domain"/>
    <property type="match status" value="1"/>
</dbReference>
<dbReference type="PRINTS" id="PR00928">
    <property type="entry name" value="GRAVESDC"/>
</dbReference>
<feature type="repeat" description="Solcar" evidence="10">
    <location>
        <begin position="288"/>
        <end position="378"/>
    </location>
</feature>
<evidence type="ECO:0000256" key="4">
    <source>
        <dbReference type="ARBA" id="ARBA00022692"/>
    </source>
</evidence>
<evidence type="ECO:0000256" key="6">
    <source>
        <dbReference type="ARBA" id="ARBA00022792"/>
    </source>
</evidence>
<reference evidence="13 14" key="1">
    <citation type="journal article" date="2004" name="Nature">
        <title>Genome evolution in yeasts.</title>
        <authorList>
            <consortium name="Genolevures"/>
            <person name="Dujon B."/>
            <person name="Sherman D."/>
            <person name="Fischer G."/>
            <person name="Durrens P."/>
            <person name="Casaregola S."/>
            <person name="Lafontaine I."/>
            <person name="de Montigny J."/>
            <person name="Marck C."/>
            <person name="Neuveglise C."/>
            <person name="Talla E."/>
            <person name="Goffard N."/>
            <person name="Frangeul L."/>
            <person name="Aigle M."/>
            <person name="Anthouard V."/>
            <person name="Babour A."/>
            <person name="Barbe V."/>
            <person name="Barnay S."/>
            <person name="Blanchin S."/>
            <person name="Beckerich J.M."/>
            <person name="Beyne E."/>
            <person name="Bleykasten C."/>
            <person name="Boisrame A."/>
            <person name="Boyer J."/>
            <person name="Cattolico L."/>
            <person name="Confanioleri F."/>
            <person name="de Daruvar A."/>
            <person name="Despons L."/>
            <person name="Fabre E."/>
            <person name="Fairhead C."/>
            <person name="Ferry-Dumazet H."/>
            <person name="Groppi A."/>
            <person name="Hantraye F."/>
            <person name="Hennequin C."/>
            <person name="Jauniaux N."/>
            <person name="Joyet P."/>
            <person name="Kachouri R."/>
            <person name="Kerrest A."/>
            <person name="Koszul R."/>
            <person name="Lemaire M."/>
            <person name="Lesur I."/>
            <person name="Ma L."/>
            <person name="Muller H."/>
            <person name="Nicaud J.M."/>
            <person name="Nikolski M."/>
            <person name="Oztas S."/>
            <person name="Ozier-Kalogeropoulos O."/>
            <person name="Pellenz S."/>
            <person name="Potier S."/>
            <person name="Richard G.F."/>
            <person name="Straub M.L."/>
            <person name="Suleau A."/>
            <person name="Swennene D."/>
            <person name="Tekaia F."/>
            <person name="Wesolowski-Louvel M."/>
            <person name="Westhof E."/>
            <person name="Wirth B."/>
            <person name="Zeniou-Meyer M."/>
            <person name="Zivanovic I."/>
            <person name="Bolotin-Fukuhara M."/>
            <person name="Thierry A."/>
            <person name="Bouchier C."/>
            <person name="Caudron B."/>
            <person name="Scarpelli C."/>
            <person name="Gaillardin C."/>
            <person name="Weissenbach J."/>
            <person name="Wincker P."/>
            <person name="Souciet J.L."/>
        </authorList>
    </citation>
    <scope>NUCLEOTIDE SEQUENCE [LARGE SCALE GENOMIC DNA]</scope>
    <source>
        <strain evidence="14">ATCC 8585 / CBS 2359 / DSM 70799 / NBRC 1267 / NRRL Y-1140 / WM37</strain>
    </source>
</reference>
<evidence type="ECO:0000256" key="1">
    <source>
        <dbReference type="ARBA" id="ARBA00004448"/>
    </source>
</evidence>
<name>Q6CMP3_KLULA</name>
<dbReference type="FunCoup" id="Q6CMP3">
    <property type="interactions" value="232"/>
</dbReference>
<keyword evidence="14" id="KW-1185">Reference proteome</keyword>
<dbReference type="InterPro" id="IPR023395">
    <property type="entry name" value="MCP_dom_sf"/>
</dbReference>
<protein>
    <submittedName>
        <fullName evidence="13">KLLA0E18701p</fullName>
    </submittedName>
</protein>
<dbReference type="InParanoid" id="Q6CMP3"/>
<dbReference type="KEGG" id="kla:KLLA0_E18701g"/>
<keyword evidence="9 10" id="KW-0472">Membrane</keyword>
<dbReference type="GO" id="GO:0005743">
    <property type="term" value="C:mitochondrial inner membrane"/>
    <property type="evidence" value="ECO:0007669"/>
    <property type="project" value="UniProtKB-SubCell"/>
</dbReference>
<sequence length="381" mass="42537">MSTNVAAKKATNDGTGGTVTACSMNSNTKNSGLLPRKSGDAAAYTSKQNFDYILKSGLAGGVAGSCAKTLIAPLDRIKILFQTSNPHYVKYAGSFQGLLNAGVHIWSRDRLRGVFQGHSATLLRIFPYAAVKFIAYEQIRNVIIPSKEYETHFRRLCSGSLAGLCSVFCTYPLDLIRVRLAYVTEHHKVRVWPLVKQIYSEPASEALSSKAYVPKWFAQWCNFYRGYIPTVIGMIPYAGVSFFAHDLFHDILRHPVIAPYSVLRVDDLDADDLKVDVQTTRTGKRIPLNTWAELLAGGLAGMASQTAAYPFEIIRRRLQVGAVTNPLEHKFTSMSEMAKIIFHERGWRGFFVGLSIGYIKVTPMVACSFFVYERMKWYMGI</sequence>
<evidence type="ECO:0000256" key="11">
    <source>
        <dbReference type="RuleBase" id="RU000488"/>
    </source>
</evidence>
<comment type="subcellular location">
    <subcellularLocation>
        <location evidence="1">Mitochondrion inner membrane</location>
        <topology evidence="1">Multi-pass membrane protein</topology>
    </subcellularLocation>
</comment>
<feature type="repeat" description="Solcar" evidence="10">
    <location>
        <begin position="150"/>
        <end position="251"/>
    </location>
</feature>
<dbReference type="PRINTS" id="PR00926">
    <property type="entry name" value="MITOCARRIER"/>
</dbReference>
<feature type="transmembrane region" description="Helical" evidence="12">
    <location>
        <begin position="350"/>
        <end position="372"/>
    </location>
</feature>
<dbReference type="PANTHER" id="PTHR24089">
    <property type="entry name" value="SOLUTE CARRIER FAMILY 25"/>
    <property type="match status" value="1"/>
</dbReference>
<keyword evidence="5" id="KW-0677">Repeat</keyword>
<dbReference type="InterPro" id="IPR018108">
    <property type="entry name" value="MCP_transmembrane"/>
</dbReference>
<dbReference type="SUPFAM" id="SSF103506">
    <property type="entry name" value="Mitochondrial carrier"/>
    <property type="match status" value="1"/>
</dbReference>
<dbReference type="FunFam" id="1.50.40.10:FF:000151">
    <property type="entry name" value="LEU5p Mitochondrial carrier protein"/>
    <property type="match status" value="1"/>
</dbReference>
<evidence type="ECO:0000256" key="7">
    <source>
        <dbReference type="ARBA" id="ARBA00022989"/>
    </source>
</evidence>
<accession>Q6CMP3</accession>
<gene>
    <name evidence="13" type="ORF">KLLA0_E18701g</name>
</gene>
<keyword evidence="7 12" id="KW-1133">Transmembrane helix</keyword>
<evidence type="ECO:0000256" key="12">
    <source>
        <dbReference type="SAM" id="Phobius"/>
    </source>
</evidence>
<dbReference type="OMA" id="VYERMKW"/>
<organism evidence="13 14">
    <name type="scientific">Kluyveromyces lactis (strain ATCC 8585 / CBS 2359 / DSM 70799 / NBRC 1267 / NRRL Y-1140 / WM37)</name>
    <name type="common">Yeast</name>
    <name type="synonym">Candida sphaerica</name>
    <dbReference type="NCBI Taxonomy" id="284590"/>
    <lineage>
        <taxon>Eukaryota</taxon>
        <taxon>Fungi</taxon>
        <taxon>Dikarya</taxon>
        <taxon>Ascomycota</taxon>
        <taxon>Saccharomycotina</taxon>
        <taxon>Saccharomycetes</taxon>
        <taxon>Saccharomycetales</taxon>
        <taxon>Saccharomycetaceae</taxon>
        <taxon>Kluyveromyces</taxon>
    </lineage>
</organism>
<evidence type="ECO:0000256" key="10">
    <source>
        <dbReference type="PROSITE-ProRule" id="PRU00282"/>
    </source>
</evidence>
<keyword evidence="6" id="KW-0999">Mitochondrion inner membrane</keyword>
<evidence type="ECO:0000313" key="13">
    <source>
        <dbReference type="EMBL" id="CAG99883.1"/>
    </source>
</evidence>
<dbReference type="GO" id="GO:0055085">
    <property type="term" value="P:transmembrane transport"/>
    <property type="evidence" value="ECO:0007669"/>
    <property type="project" value="InterPro"/>
</dbReference>
<evidence type="ECO:0000256" key="9">
    <source>
        <dbReference type="ARBA" id="ARBA00023136"/>
    </source>
</evidence>
<evidence type="ECO:0000256" key="3">
    <source>
        <dbReference type="ARBA" id="ARBA00022448"/>
    </source>
</evidence>
<dbReference type="InterPro" id="IPR002167">
    <property type="entry name" value="GDC-like"/>
</dbReference>
<dbReference type="Pfam" id="PF00153">
    <property type="entry name" value="Mito_carr"/>
    <property type="match status" value="3"/>
</dbReference>
<comment type="similarity">
    <text evidence="2 11">Belongs to the mitochondrial carrier (TC 2.A.29) family.</text>
</comment>
<keyword evidence="8" id="KW-0496">Mitochondrion</keyword>
<feature type="repeat" description="Solcar" evidence="10">
    <location>
        <begin position="51"/>
        <end position="142"/>
    </location>
</feature>
<dbReference type="PROSITE" id="PS50920">
    <property type="entry name" value="SOLCAR"/>
    <property type="match status" value="3"/>
</dbReference>
<dbReference type="STRING" id="284590.Q6CMP3"/>
<evidence type="ECO:0000256" key="2">
    <source>
        <dbReference type="ARBA" id="ARBA00006375"/>
    </source>
</evidence>
<evidence type="ECO:0000256" key="8">
    <source>
        <dbReference type="ARBA" id="ARBA00023128"/>
    </source>
</evidence>
<evidence type="ECO:0000313" key="14">
    <source>
        <dbReference type="Proteomes" id="UP000000598"/>
    </source>
</evidence>